<keyword evidence="2" id="KW-1185">Reference proteome</keyword>
<accession>A0ACC0M7I4</accession>
<gene>
    <name evidence="1" type="ORF">RHMOL_Rhmol10G0265500</name>
</gene>
<proteinExistence type="predicted"/>
<organism evidence="1 2">
    <name type="scientific">Rhododendron molle</name>
    <name type="common">Chinese azalea</name>
    <name type="synonym">Azalea mollis</name>
    <dbReference type="NCBI Taxonomy" id="49168"/>
    <lineage>
        <taxon>Eukaryota</taxon>
        <taxon>Viridiplantae</taxon>
        <taxon>Streptophyta</taxon>
        <taxon>Embryophyta</taxon>
        <taxon>Tracheophyta</taxon>
        <taxon>Spermatophyta</taxon>
        <taxon>Magnoliopsida</taxon>
        <taxon>eudicotyledons</taxon>
        <taxon>Gunneridae</taxon>
        <taxon>Pentapetalae</taxon>
        <taxon>asterids</taxon>
        <taxon>Ericales</taxon>
        <taxon>Ericaceae</taxon>
        <taxon>Ericoideae</taxon>
        <taxon>Rhodoreae</taxon>
        <taxon>Rhododendron</taxon>
    </lineage>
</organism>
<comment type="caution">
    <text evidence="1">The sequence shown here is derived from an EMBL/GenBank/DDBJ whole genome shotgun (WGS) entry which is preliminary data.</text>
</comment>
<reference evidence="1" key="1">
    <citation type="submission" date="2022-02" db="EMBL/GenBank/DDBJ databases">
        <title>Plant Genome Project.</title>
        <authorList>
            <person name="Zhang R.-G."/>
        </authorList>
    </citation>
    <scope>NUCLEOTIDE SEQUENCE</scope>
    <source>
        <strain evidence="1">AT1</strain>
    </source>
</reference>
<evidence type="ECO:0000313" key="2">
    <source>
        <dbReference type="Proteomes" id="UP001062846"/>
    </source>
</evidence>
<protein>
    <submittedName>
        <fullName evidence="1">Uncharacterized protein</fullName>
    </submittedName>
</protein>
<evidence type="ECO:0000313" key="1">
    <source>
        <dbReference type="EMBL" id="KAI8536544.1"/>
    </source>
</evidence>
<sequence>MASRRRTPSPTTTREIFTLGTHSWRKLDAACSLPSTSNLAPLDWVREDDPYTACAIQTGFRLKGSVWVEVYESGAENWTVRCRCGARDDDGDRMVSCDVYEIRQHTSGIEDFDVNNISIASLEWAVQCTRTTRKEFTLVFFCLCALNGHGSGFVVNL</sequence>
<dbReference type="Proteomes" id="UP001062846">
    <property type="component" value="Chromosome 10"/>
</dbReference>
<name>A0ACC0M7I4_RHOML</name>
<dbReference type="EMBL" id="CM046397">
    <property type="protein sequence ID" value="KAI8536544.1"/>
    <property type="molecule type" value="Genomic_DNA"/>
</dbReference>